<gene>
    <name evidence="1" type="ORF">GCM10007276_06910</name>
</gene>
<comment type="caution">
    <text evidence="1">The sequence shown here is derived from an EMBL/GenBank/DDBJ whole genome shotgun (WGS) entry which is preliminary data.</text>
</comment>
<organism evidence="1 2">
    <name type="scientific">Agaricicola taiwanensis</name>
    <dbReference type="NCBI Taxonomy" id="591372"/>
    <lineage>
        <taxon>Bacteria</taxon>
        <taxon>Pseudomonadati</taxon>
        <taxon>Pseudomonadota</taxon>
        <taxon>Alphaproteobacteria</taxon>
        <taxon>Rhodobacterales</taxon>
        <taxon>Paracoccaceae</taxon>
        <taxon>Agaricicola</taxon>
    </lineage>
</organism>
<evidence type="ECO:0000313" key="1">
    <source>
        <dbReference type="EMBL" id="GGE32297.1"/>
    </source>
</evidence>
<sequence>MSAWDASAVGFRLAICKDCRAHLSWFGLRLSSARLWWSGRRIIGRARRITGHVRDLTAASRRGIPAGEQETRLQPSRHGILVTPLAPSLRPITPQEPAATRMSEASAAILARGSAGKGGIATCDGLLALSEPVRA</sequence>
<dbReference type="Proteomes" id="UP000602745">
    <property type="component" value="Unassembled WGS sequence"/>
</dbReference>
<name>A0A8J2YCZ7_9RHOB</name>
<accession>A0A8J2YCZ7</accession>
<evidence type="ECO:0000313" key="2">
    <source>
        <dbReference type="Proteomes" id="UP000602745"/>
    </source>
</evidence>
<dbReference type="AlphaFoldDB" id="A0A8J2YCZ7"/>
<keyword evidence="2" id="KW-1185">Reference proteome</keyword>
<proteinExistence type="predicted"/>
<reference evidence="1" key="1">
    <citation type="journal article" date="2014" name="Int. J. Syst. Evol. Microbiol.">
        <title>Complete genome sequence of Corynebacterium casei LMG S-19264T (=DSM 44701T), isolated from a smear-ripened cheese.</title>
        <authorList>
            <consortium name="US DOE Joint Genome Institute (JGI-PGF)"/>
            <person name="Walter F."/>
            <person name="Albersmeier A."/>
            <person name="Kalinowski J."/>
            <person name="Ruckert C."/>
        </authorList>
    </citation>
    <scope>NUCLEOTIDE SEQUENCE</scope>
    <source>
        <strain evidence="1">CCM 7684</strain>
    </source>
</reference>
<protein>
    <submittedName>
        <fullName evidence="1">Uncharacterized protein</fullName>
    </submittedName>
</protein>
<reference evidence="1" key="2">
    <citation type="submission" date="2020-09" db="EMBL/GenBank/DDBJ databases">
        <authorList>
            <person name="Sun Q."/>
            <person name="Sedlacek I."/>
        </authorList>
    </citation>
    <scope>NUCLEOTIDE SEQUENCE</scope>
    <source>
        <strain evidence="1">CCM 7684</strain>
    </source>
</reference>
<dbReference type="EMBL" id="BMCP01000001">
    <property type="protein sequence ID" value="GGE32297.1"/>
    <property type="molecule type" value="Genomic_DNA"/>
</dbReference>